<feature type="transmembrane region" description="Helical" evidence="1">
    <location>
        <begin position="273"/>
        <end position="291"/>
    </location>
</feature>
<feature type="transmembrane region" description="Helical" evidence="1">
    <location>
        <begin position="164"/>
        <end position="191"/>
    </location>
</feature>
<dbReference type="Proteomes" id="UP000310506">
    <property type="component" value="Unassembled WGS sequence"/>
</dbReference>
<keyword evidence="1" id="KW-0812">Transmembrane</keyword>
<feature type="transmembrane region" description="Helical" evidence="1">
    <location>
        <begin position="343"/>
        <end position="362"/>
    </location>
</feature>
<dbReference type="EMBL" id="SDGV01000001">
    <property type="protein sequence ID" value="THB62370.1"/>
    <property type="molecule type" value="Genomic_DNA"/>
</dbReference>
<comment type="caution">
    <text evidence="2">The sequence shown here is derived from an EMBL/GenBank/DDBJ whole genome shotgun (WGS) entry which is preliminary data.</text>
</comment>
<accession>A0A4S3B8B0</accession>
<evidence type="ECO:0008006" key="4">
    <source>
        <dbReference type="Google" id="ProtNLM"/>
    </source>
</evidence>
<name>A0A4S3B8B0_9ENTE</name>
<feature type="transmembrane region" description="Helical" evidence="1">
    <location>
        <begin position="298"/>
        <end position="316"/>
    </location>
</feature>
<sequence length="408" mass="47496">MRSLKQEKEPMLSFFLIFLVFSLLIQFSFAYLINEELDIINYNLVWATSKVDSIATMYQDIDILNYPPIFPLLLRLINPFMTGFSEGRIPRLIFVALKFWPIVFNALLSISVYVLAKKNKLFWTCFCLFNPAFIMNSAIWGQVDSLYLLLLILCFYALNNDHLYLGSFFFALGCLSKLQFCYLFPLFLIFIIRKYGVSKTLKGILLSLVTGLIGWLPFMLGSKNMMLPFEIYFGGASMYPSVNMNAFNIYPLFYGTEYGDINRAVLGPITLNHLNYLFLILIVIIMCWLLWKYFDKPGVSYIILGIYINSVFMLTMGQHERYQLPVIAFLILYGMAYTDKEEIWFATLFSFITFGNQFFIYFMDIIKNETIMGYAFLIGSLVNILLLVLLYIRGSYHMKLKKTEISLE</sequence>
<feature type="transmembrane region" description="Helical" evidence="1">
    <location>
        <begin position="203"/>
        <end position="220"/>
    </location>
</feature>
<keyword evidence="1" id="KW-0472">Membrane</keyword>
<evidence type="ECO:0000313" key="2">
    <source>
        <dbReference type="EMBL" id="THB62370.1"/>
    </source>
</evidence>
<reference evidence="2 3" key="1">
    <citation type="submission" date="2019-01" db="EMBL/GenBank/DDBJ databases">
        <title>Vagococcus silagei sp. nov. isolated from brewer's grain.</title>
        <authorList>
            <person name="Guu J.-R."/>
        </authorList>
    </citation>
    <scope>NUCLEOTIDE SEQUENCE [LARGE SCALE GENOMIC DNA]</scope>
    <source>
        <strain evidence="2 3">2B-2</strain>
    </source>
</reference>
<evidence type="ECO:0000256" key="1">
    <source>
        <dbReference type="SAM" id="Phobius"/>
    </source>
</evidence>
<feature type="transmembrane region" description="Helical" evidence="1">
    <location>
        <begin position="374"/>
        <end position="392"/>
    </location>
</feature>
<dbReference type="AlphaFoldDB" id="A0A4S3B8B0"/>
<evidence type="ECO:0000313" key="3">
    <source>
        <dbReference type="Proteomes" id="UP000310506"/>
    </source>
</evidence>
<protein>
    <recommendedName>
        <fullName evidence="4">DUF2029 domain-containing protein</fullName>
    </recommendedName>
</protein>
<proteinExistence type="predicted"/>
<dbReference type="RefSeq" id="WP_136135756.1">
    <property type="nucleotide sequence ID" value="NZ_SDGV01000001.1"/>
</dbReference>
<keyword evidence="3" id="KW-1185">Reference proteome</keyword>
<organism evidence="2 3">
    <name type="scientific">Vagococcus silagei</name>
    <dbReference type="NCBI Taxonomy" id="2508885"/>
    <lineage>
        <taxon>Bacteria</taxon>
        <taxon>Bacillati</taxon>
        <taxon>Bacillota</taxon>
        <taxon>Bacilli</taxon>
        <taxon>Lactobacillales</taxon>
        <taxon>Enterococcaceae</taxon>
        <taxon>Vagococcus</taxon>
    </lineage>
</organism>
<gene>
    <name evidence="2" type="ORF">ESZ54_00725</name>
</gene>
<feature type="transmembrane region" description="Helical" evidence="1">
    <location>
        <begin position="322"/>
        <end position="338"/>
    </location>
</feature>
<feature type="transmembrane region" description="Helical" evidence="1">
    <location>
        <begin position="12"/>
        <end position="33"/>
    </location>
</feature>
<keyword evidence="1" id="KW-1133">Transmembrane helix</keyword>
<dbReference type="OrthoDB" id="9776737at2"/>
<feature type="transmembrane region" description="Helical" evidence="1">
    <location>
        <begin position="92"/>
        <end position="116"/>
    </location>
</feature>